<feature type="domain" description="Glycosyl transferase family 1" evidence="1">
    <location>
        <begin position="184"/>
        <end position="337"/>
    </location>
</feature>
<dbReference type="CDD" id="cd03801">
    <property type="entry name" value="GT4_PimA-like"/>
    <property type="match status" value="1"/>
</dbReference>
<dbReference type="GO" id="GO:0016757">
    <property type="term" value="F:glycosyltransferase activity"/>
    <property type="evidence" value="ECO:0007669"/>
    <property type="project" value="InterPro"/>
</dbReference>
<gene>
    <name evidence="3" type="ORF">C8D72_2659</name>
</gene>
<dbReference type="EMBL" id="QRDJ01000008">
    <property type="protein sequence ID" value="REC94288.1"/>
    <property type="molecule type" value="Genomic_DNA"/>
</dbReference>
<dbReference type="PANTHER" id="PTHR45947:SF3">
    <property type="entry name" value="SULFOQUINOVOSYL TRANSFERASE SQD2"/>
    <property type="match status" value="1"/>
</dbReference>
<dbReference type="InterPro" id="IPR050194">
    <property type="entry name" value="Glycosyltransferase_grp1"/>
</dbReference>
<keyword evidence="3" id="KW-0808">Transferase</keyword>
<dbReference type="Gene3D" id="3.40.50.2000">
    <property type="entry name" value="Glycogen Phosphorylase B"/>
    <property type="match status" value="2"/>
</dbReference>
<reference evidence="3 4" key="1">
    <citation type="submission" date="2018-07" db="EMBL/GenBank/DDBJ databases">
        <title>Genomic Encyclopedia of Type Strains, Phase IV (KMG-IV): sequencing the most valuable type-strain genomes for metagenomic binning, comparative biology and taxonomic classification.</title>
        <authorList>
            <person name="Goeker M."/>
        </authorList>
    </citation>
    <scope>NUCLEOTIDE SEQUENCE [LARGE SCALE GENOMIC DNA]</scope>
    <source>
        <strain evidence="3 4">DSM 14324</strain>
    </source>
</reference>
<dbReference type="OrthoDB" id="5906768at2"/>
<dbReference type="Pfam" id="PF13439">
    <property type="entry name" value="Glyco_transf_4"/>
    <property type="match status" value="1"/>
</dbReference>
<organism evidence="3 4">
    <name type="scientific">Kushneria indalinina DSM 14324</name>
    <dbReference type="NCBI Taxonomy" id="1122140"/>
    <lineage>
        <taxon>Bacteria</taxon>
        <taxon>Pseudomonadati</taxon>
        <taxon>Pseudomonadota</taxon>
        <taxon>Gammaproteobacteria</taxon>
        <taxon>Oceanospirillales</taxon>
        <taxon>Halomonadaceae</taxon>
        <taxon>Kushneria</taxon>
    </lineage>
</organism>
<sequence length="361" mass="40736">MKVLHIVTQMEAGGAQGAAVRLSREMKKEGIDSSVCFLYIKRECYFGDDIFSLFKKPISGFFDYIKLVMALVFFIRKNKPDNVVCYTHYANIIGAFAAKIANTKNIVISHRNPVETYPKLCRYVDWCFGVFGVYHRMIAVSDTVYRSFKKYPERYKKKMKVVKNGIDVSSYETKEVNGAVGFLESHGIPKESFRFITSGRLHPQKNQLLLLKAMENVNENAVLIIAGDGELKESFEVFLKENDLQNRVFLMGEISPERMAFLLGLGDVFLFPSVYEAFGFSVVEAMAAGLPVVCSAIPAMHEIVGNAGILLDENDAGTWASEMNKIMQSSQCREKMSLKSTSRSKEYDIRKMVEGYVEALI</sequence>
<evidence type="ECO:0000313" key="4">
    <source>
        <dbReference type="Proteomes" id="UP000256334"/>
    </source>
</evidence>
<keyword evidence="4" id="KW-1185">Reference proteome</keyword>
<evidence type="ECO:0000259" key="2">
    <source>
        <dbReference type="Pfam" id="PF13439"/>
    </source>
</evidence>
<dbReference type="Proteomes" id="UP000256334">
    <property type="component" value="Unassembled WGS sequence"/>
</dbReference>
<evidence type="ECO:0000313" key="3">
    <source>
        <dbReference type="EMBL" id="REC94288.1"/>
    </source>
</evidence>
<protein>
    <submittedName>
        <fullName evidence="3">Glycosyltransferase involved in cell wall biosynthesis</fullName>
    </submittedName>
</protein>
<dbReference type="InterPro" id="IPR001296">
    <property type="entry name" value="Glyco_trans_1"/>
</dbReference>
<dbReference type="Pfam" id="PF00534">
    <property type="entry name" value="Glycos_transf_1"/>
    <property type="match status" value="1"/>
</dbReference>
<dbReference type="SUPFAM" id="SSF53756">
    <property type="entry name" value="UDP-Glycosyltransferase/glycogen phosphorylase"/>
    <property type="match status" value="1"/>
</dbReference>
<name>A0A3D9DU38_9GAMM</name>
<dbReference type="AlphaFoldDB" id="A0A3D9DU38"/>
<proteinExistence type="predicted"/>
<evidence type="ECO:0000259" key="1">
    <source>
        <dbReference type="Pfam" id="PF00534"/>
    </source>
</evidence>
<dbReference type="InterPro" id="IPR028098">
    <property type="entry name" value="Glyco_trans_4-like_N"/>
</dbReference>
<comment type="caution">
    <text evidence="3">The sequence shown here is derived from an EMBL/GenBank/DDBJ whole genome shotgun (WGS) entry which is preliminary data.</text>
</comment>
<feature type="domain" description="Glycosyltransferase subfamily 4-like N-terminal" evidence="2">
    <location>
        <begin position="13"/>
        <end position="169"/>
    </location>
</feature>
<dbReference type="RefSeq" id="WP_147301536.1">
    <property type="nucleotide sequence ID" value="NZ_QRDJ01000008.1"/>
</dbReference>
<accession>A0A3D9DU38</accession>
<dbReference type="PANTHER" id="PTHR45947">
    <property type="entry name" value="SULFOQUINOVOSYL TRANSFERASE SQD2"/>
    <property type="match status" value="1"/>
</dbReference>